<proteinExistence type="inferred from homology"/>
<comment type="caution">
    <text evidence="7">The sequence shown here is derived from an EMBL/GenBank/DDBJ whole genome shotgun (WGS) entry which is preliminary data.</text>
</comment>
<comment type="similarity">
    <text evidence="2">Belongs to the metallo-beta-lactamase superfamily.</text>
</comment>
<keyword evidence="3" id="KW-0479">Metal-binding</keyword>
<dbReference type="CDD" id="cd07742">
    <property type="entry name" value="metallo-hydrolase-like_MBL-fold"/>
    <property type="match status" value="1"/>
</dbReference>
<comment type="cofactor">
    <cofactor evidence="1">
        <name>Zn(2+)</name>
        <dbReference type="ChEBI" id="CHEBI:29105"/>
    </cofactor>
</comment>
<dbReference type="PANTHER" id="PTHR42978">
    <property type="entry name" value="QUORUM-QUENCHING LACTONASE YTNP-RELATED-RELATED"/>
    <property type="match status" value="1"/>
</dbReference>
<keyword evidence="8" id="KW-1185">Reference proteome</keyword>
<dbReference type="Pfam" id="PF00753">
    <property type="entry name" value="Lactamase_B"/>
    <property type="match status" value="1"/>
</dbReference>
<evidence type="ECO:0000256" key="1">
    <source>
        <dbReference type="ARBA" id="ARBA00001947"/>
    </source>
</evidence>
<dbReference type="SUPFAM" id="SSF56281">
    <property type="entry name" value="Metallo-hydrolase/oxidoreductase"/>
    <property type="match status" value="1"/>
</dbReference>
<evidence type="ECO:0000256" key="3">
    <source>
        <dbReference type="ARBA" id="ARBA00022723"/>
    </source>
</evidence>
<evidence type="ECO:0000256" key="2">
    <source>
        <dbReference type="ARBA" id="ARBA00007749"/>
    </source>
</evidence>
<evidence type="ECO:0000256" key="4">
    <source>
        <dbReference type="ARBA" id="ARBA00022801"/>
    </source>
</evidence>
<dbReference type="InterPro" id="IPR051013">
    <property type="entry name" value="MBL_superfamily_lactonases"/>
</dbReference>
<keyword evidence="4 7" id="KW-0378">Hydrolase</keyword>
<dbReference type="SMART" id="SM00849">
    <property type="entry name" value="Lactamase_B"/>
    <property type="match status" value="1"/>
</dbReference>
<evidence type="ECO:0000259" key="6">
    <source>
        <dbReference type="SMART" id="SM00849"/>
    </source>
</evidence>
<dbReference type="GO" id="GO:0046872">
    <property type="term" value="F:metal ion binding"/>
    <property type="evidence" value="ECO:0007669"/>
    <property type="project" value="UniProtKB-KW"/>
</dbReference>
<dbReference type="RefSeq" id="WP_059039173.1">
    <property type="nucleotide sequence ID" value="NZ_JAADZU010000015.1"/>
</dbReference>
<dbReference type="AlphaFoldDB" id="A0A7K3LM67"/>
<keyword evidence="5" id="KW-0862">Zinc</keyword>
<dbReference type="InterPro" id="IPR036866">
    <property type="entry name" value="RibonucZ/Hydroxyglut_hydro"/>
</dbReference>
<accession>A0A7K3LM67</accession>
<dbReference type="EMBL" id="JAADZU010000015">
    <property type="protein sequence ID" value="NDK89339.1"/>
    <property type="molecule type" value="Genomic_DNA"/>
</dbReference>
<protein>
    <submittedName>
        <fullName evidence="7">MBL fold metallo-hydrolase</fullName>
    </submittedName>
</protein>
<dbReference type="Gene3D" id="3.60.15.10">
    <property type="entry name" value="Ribonuclease Z/Hydroxyacylglutathione hydrolase-like"/>
    <property type="match status" value="1"/>
</dbReference>
<gene>
    <name evidence="7" type="ORF">GYA93_07045</name>
</gene>
<evidence type="ECO:0000313" key="8">
    <source>
        <dbReference type="Proteomes" id="UP000466307"/>
    </source>
</evidence>
<name>A0A7K3LM67_9ACTN</name>
<reference evidence="7 8" key="1">
    <citation type="submission" date="2020-01" db="EMBL/GenBank/DDBJ databases">
        <title>Investigation of new actinobacteria for the biodesulphurisation of diesel fuel.</title>
        <authorList>
            <person name="Athi Narayanan S.M."/>
        </authorList>
    </citation>
    <scope>NUCLEOTIDE SEQUENCE [LARGE SCALE GENOMIC DNA]</scope>
    <source>
        <strain evidence="7 8">213E</strain>
    </source>
</reference>
<sequence length="266" mass="29204">MKVHHLNCGTMHPYVVPDGLVCHVLLVETDDGLALVDSGFGLLDGPQWKTRMGSTSRFLRPEYADTETAIRQVEALGYDPHDVRDIVLTHFDGDHFGGVDDFPWARVHLTADEVDAARARATLVEKRRYREGFIDELTVVGHSPSTAEPWRGFPAATELTDIAPGIVLVALPGHSRGHAAVAVDAGDHWTLHVGDSFYHHGQVDRTGGVPVALRVMESLVARDRARVRANHERLSELWAEHDADLILVNAHDPTLLRAAQVAAGRP</sequence>
<dbReference type="Proteomes" id="UP000466307">
    <property type="component" value="Unassembled WGS sequence"/>
</dbReference>
<organism evidence="7 8">
    <name type="scientific">Gordonia desulfuricans</name>
    <dbReference type="NCBI Taxonomy" id="89051"/>
    <lineage>
        <taxon>Bacteria</taxon>
        <taxon>Bacillati</taxon>
        <taxon>Actinomycetota</taxon>
        <taxon>Actinomycetes</taxon>
        <taxon>Mycobacteriales</taxon>
        <taxon>Gordoniaceae</taxon>
        <taxon>Gordonia</taxon>
    </lineage>
</organism>
<dbReference type="InterPro" id="IPR001279">
    <property type="entry name" value="Metallo-B-lactamas"/>
</dbReference>
<dbReference type="GO" id="GO:0016787">
    <property type="term" value="F:hydrolase activity"/>
    <property type="evidence" value="ECO:0007669"/>
    <property type="project" value="UniProtKB-KW"/>
</dbReference>
<evidence type="ECO:0000256" key="5">
    <source>
        <dbReference type="ARBA" id="ARBA00022833"/>
    </source>
</evidence>
<evidence type="ECO:0000313" key="7">
    <source>
        <dbReference type="EMBL" id="NDK89339.1"/>
    </source>
</evidence>
<feature type="domain" description="Metallo-beta-lactamase" evidence="6">
    <location>
        <begin position="21"/>
        <end position="231"/>
    </location>
</feature>
<dbReference type="PANTHER" id="PTHR42978:SF7">
    <property type="entry name" value="METALLO-HYDROLASE RV2300C-RELATED"/>
    <property type="match status" value="1"/>
</dbReference>